<keyword evidence="1" id="KW-0521">NADP</keyword>
<protein>
    <submittedName>
        <fullName evidence="3">Beta-ketoacyl synthase</fullName>
    </submittedName>
</protein>
<dbReference type="SUPFAM" id="SSF50129">
    <property type="entry name" value="GroES-like"/>
    <property type="match status" value="1"/>
</dbReference>
<dbReference type="HOGENOM" id="CLU_719768_0_0_1"/>
<evidence type="ECO:0000259" key="2">
    <source>
        <dbReference type="SMART" id="SM00829"/>
    </source>
</evidence>
<evidence type="ECO:0000256" key="1">
    <source>
        <dbReference type="ARBA" id="ARBA00022857"/>
    </source>
</evidence>
<dbReference type="EMBL" id="AZNH01000036">
    <property type="protein sequence ID" value="KID84882.1"/>
    <property type="molecule type" value="Genomic_DNA"/>
</dbReference>
<dbReference type="AlphaFoldDB" id="A0A0B4GYS9"/>
<name>A0A0B4GYS9_METGA</name>
<dbReference type="PANTHER" id="PTHR44154">
    <property type="entry name" value="QUINONE OXIDOREDUCTASE"/>
    <property type="match status" value="1"/>
</dbReference>
<dbReference type="Proteomes" id="UP000031192">
    <property type="component" value="Unassembled WGS sequence"/>
</dbReference>
<dbReference type="InterPro" id="IPR051603">
    <property type="entry name" value="Zinc-ADH_QOR/CCCR"/>
</dbReference>
<keyword evidence="4" id="KW-1185">Reference proteome</keyword>
<accession>A0A0B4GYS9</accession>
<dbReference type="InterPro" id="IPR020843">
    <property type="entry name" value="ER"/>
</dbReference>
<dbReference type="CDD" id="cd05195">
    <property type="entry name" value="enoyl_red"/>
    <property type="match status" value="1"/>
</dbReference>
<dbReference type="InterPro" id="IPR036291">
    <property type="entry name" value="NAD(P)-bd_dom_sf"/>
</dbReference>
<evidence type="ECO:0000313" key="4">
    <source>
        <dbReference type="Proteomes" id="UP000031192"/>
    </source>
</evidence>
<feature type="domain" description="Enoyl reductase (ER)" evidence="2">
    <location>
        <begin position="2"/>
        <end position="318"/>
    </location>
</feature>
<dbReference type="SMART" id="SM00829">
    <property type="entry name" value="PKS_ER"/>
    <property type="match status" value="1"/>
</dbReference>
<dbReference type="GO" id="GO:0016491">
    <property type="term" value="F:oxidoreductase activity"/>
    <property type="evidence" value="ECO:0007669"/>
    <property type="project" value="InterPro"/>
</dbReference>
<dbReference type="Gene3D" id="3.90.180.10">
    <property type="entry name" value="Medium-chain alcohol dehydrogenases, catalytic domain"/>
    <property type="match status" value="1"/>
</dbReference>
<organism evidence="3 4">
    <name type="scientific">Metarhizium guizhouense (strain ARSEF 977)</name>
    <dbReference type="NCBI Taxonomy" id="1276136"/>
    <lineage>
        <taxon>Eukaryota</taxon>
        <taxon>Fungi</taxon>
        <taxon>Dikarya</taxon>
        <taxon>Ascomycota</taxon>
        <taxon>Pezizomycotina</taxon>
        <taxon>Sordariomycetes</taxon>
        <taxon>Hypocreomycetidae</taxon>
        <taxon>Hypocreales</taxon>
        <taxon>Clavicipitaceae</taxon>
        <taxon>Metarhizium</taxon>
    </lineage>
</organism>
<gene>
    <name evidence="3" type="ORF">MGU_07849</name>
</gene>
<reference evidence="3 4" key="1">
    <citation type="journal article" date="2014" name="Proc. Natl. Acad. Sci. U.S.A.">
        <title>Trajectory and genomic determinants of fungal-pathogen speciation and host adaptation.</title>
        <authorList>
            <person name="Hu X."/>
            <person name="Xiao G."/>
            <person name="Zheng P."/>
            <person name="Shang Y."/>
            <person name="Su Y."/>
            <person name="Zhang X."/>
            <person name="Liu X."/>
            <person name="Zhan S."/>
            <person name="St Leger R.J."/>
            <person name="Wang C."/>
        </authorList>
    </citation>
    <scope>NUCLEOTIDE SEQUENCE [LARGE SCALE GENOMIC DNA]</scope>
    <source>
        <strain evidence="3 4">ARSEF 977</strain>
    </source>
</reference>
<sequence length="384" mass="42691">MGLLPSTTLGLEAAGTVIRVGSAVKHISKGERVALLGNGAHNTLFRGRAEHAFRLPDNMTFEEGASLPVTSYTAWYAIVYIARARQFQSILIHAGAGGVGQASLQIARHLGLEVFTTVGSPEKRAMRFLATLLLFCAWLQVQVLAYAEAGAFERVFFYYLYLMEIDVYGKSKSITPACGRVMRTGGVPCSYDQWVNYVQNKEDPVNYPRITNQPYEKGVYPDLEKTKTLTSKSGQTDRLNPGRVIEGFKADGTEVQKYALFLQKGAETLQRISLDGRFTEAMRTNGVSALRSVMIQRMSASVDTFKEKEAAEGRKVTVTERFYDPKNEDWGKVKDFDQRAYVADNPGSTMKDLKQRWKAVYDAGHGENIASLKAVWEEMLDGAC</sequence>
<dbReference type="SUPFAM" id="SSF51735">
    <property type="entry name" value="NAD(P)-binding Rossmann-fold domains"/>
    <property type="match status" value="1"/>
</dbReference>
<evidence type="ECO:0000313" key="3">
    <source>
        <dbReference type="EMBL" id="KID84882.1"/>
    </source>
</evidence>
<dbReference type="InterPro" id="IPR011032">
    <property type="entry name" value="GroES-like_sf"/>
</dbReference>
<dbReference type="PANTHER" id="PTHR44154:SF1">
    <property type="entry name" value="QUINONE OXIDOREDUCTASE"/>
    <property type="match status" value="1"/>
</dbReference>
<proteinExistence type="predicted"/>
<comment type="caution">
    <text evidence="3">The sequence shown here is derived from an EMBL/GenBank/DDBJ whole genome shotgun (WGS) entry which is preliminary data.</text>
</comment>